<dbReference type="PROSITE" id="PS00136">
    <property type="entry name" value="SUBTILASE_ASP"/>
    <property type="match status" value="1"/>
</dbReference>
<dbReference type="NCBIfam" id="TIGR02601">
    <property type="entry name" value="autotrns_rpt"/>
    <property type="match status" value="1"/>
</dbReference>
<dbReference type="PRINTS" id="PR00723">
    <property type="entry name" value="SUBTILISIN"/>
</dbReference>
<comment type="caution">
    <text evidence="10">The sequence shown here is derived from an EMBL/GenBank/DDBJ whole genome shotgun (WGS) entry which is preliminary data.</text>
</comment>
<evidence type="ECO:0000313" key="10">
    <source>
        <dbReference type="EMBL" id="TQL96481.1"/>
    </source>
</evidence>
<dbReference type="PANTHER" id="PTHR43806:SF11">
    <property type="entry name" value="CEREVISIN-RELATED"/>
    <property type="match status" value="1"/>
</dbReference>
<dbReference type="EMBL" id="VFOZ01000001">
    <property type="protein sequence ID" value="TQL96481.1"/>
    <property type="molecule type" value="Genomic_DNA"/>
</dbReference>
<dbReference type="PROSITE" id="PS00138">
    <property type="entry name" value="SUBTILASE_SER"/>
    <property type="match status" value="1"/>
</dbReference>
<evidence type="ECO:0000256" key="7">
    <source>
        <dbReference type="SAM" id="MobiDB-lite"/>
    </source>
</evidence>
<dbReference type="AlphaFoldDB" id="A0A543CHB6"/>
<dbReference type="InterPro" id="IPR015500">
    <property type="entry name" value="Peptidase_S8_subtilisin-rel"/>
</dbReference>
<dbReference type="SUPFAM" id="SSF52743">
    <property type="entry name" value="Subtilisin-like"/>
    <property type="match status" value="1"/>
</dbReference>
<dbReference type="RefSeq" id="WP_141955336.1">
    <property type="nucleotide sequence ID" value="NZ_VFOZ01000001.1"/>
</dbReference>
<feature type="signal peptide" evidence="8">
    <location>
        <begin position="1"/>
        <end position="27"/>
    </location>
</feature>
<feature type="compositionally biased region" description="Basic and acidic residues" evidence="7">
    <location>
        <begin position="523"/>
        <end position="547"/>
    </location>
</feature>
<feature type="region of interest" description="Disordered" evidence="7">
    <location>
        <begin position="26"/>
        <end position="47"/>
    </location>
</feature>
<feature type="active site" description="Charge relay system" evidence="6">
    <location>
        <position position="386"/>
    </location>
</feature>
<reference evidence="10 11" key="1">
    <citation type="submission" date="2019-06" db="EMBL/GenBank/DDBJ databases">
        <title>Sequencing the genomes of 1000 actinobacteria strains.</title>
        <authorList>
            <person name="Klenk H.-P."/>
        </authorList>
    </citation>
    <scope>NUCLEOTIDE SEQUENCE [LARGE SCALE GENOMIC DNA]</scope>
    <source>
        <strain evidence="10 11">DSM 102200</strain>
    </source>
</reference>
<feature type="chain" id="PRO_5022067915" evidence="8">
    <location>
        <begin position="28"/>
        <end position="725"/>
    </location>
</feature>
<dbReference type="InterPro" id="IPR036852">
    <property type="entry name" value="Peptidase_S8/S53_dom_sf"/>
</dbReference>
<dbReference type="OrthoDB" id="9766923at2"/>
<dbReference type="InterPro" id="IPR050131">
    <property type="entry name" value="Peptidase_S8_subtilisin-like"/>
</dbReference>
<evidence type="ECO:0000256" key="5">
    <source>
        <dbReference type="ARBA" id="ARBA00022825"/>
    </source>
</evidence>
<dbReference type="InterPro" id="IPR023828">
    <property type="entry name" value="Peptidase_S8_Ser-AS"/>
</dbReference>
<evidence type="ECO:0000259" key="9">
    <source>
        <dbReference type="Pfam" id="PF00082"/>
    </source>
</evidence>
<dbReference type="GO" id="GO:0006508">
    <property type="term" value="P:proteolysis"/>
    <property type="evidence" value="ECO:0007669"/>
    <property type="project" value="UniProtKB-KW"/>
</dbReference>
<gene>
    <name evidence="10" type="ORF">FB559_2012</name>
</gene>
<proteinExistence type="inferred from homology"/>
<dbReference type="PANTHER" id="PTHR43806">
    <property type="entry name" value="PEPTIDASE S8"/>
    <property type="match status" value="1"/>
</dbReference>
<feature type="active site" description="Charge relay system" evidence="6">
    <location>
        <position position="135"/>
    </location>
</feature>
<dbReference type="InterPro" id="IPR023827">
    <property type="entry name" value="Peptidase_S8_Asp-AS"/>
</dbReference>
<keyword evidence="4 6" id="KW-0378">Hydrolase</keyword>
<evidence type="ECO:0000256" key="2">
    <source>
        <dbReference type="ARBA" id="ARBA00022670"/>
    </source>
</evidence>
<dbReference type="PROSITE" id="PS00137">
    <property type="entry name" value="SUBTILASE_HIS"/>
    <property type="match status" value="1"/>
</dbReference>
<name>A0A543CHB6_9ACTN</name>
<dbReference type="GO" id="GO:0004252">
    <property type="term" value="F:serine-type endopeptidase activity"/>
    <property type="evidence" value="ECO:0007669"/>
    <property type="project" value="UniProtKB-UniRule"/>
</dbReference>
<dbReference type="InterPro" id="IPR034061">
    <property type="entry name" value="Peptidases_S8_Autotransporter"/>
</dbReference>
<dbReference type="Gene3D" id="3.40.50.200">
    <property type="entry name" value="Peptidase S8/S53 domain"/>
    <property type="match status" value="1"/>
</dbReference>
<dbReference type="Pfam" id="PF00082">
    <property type="entry name" value="Peptidase_S8"/>
    <property type="match status" value="1"/>
</dbReference>
<evidence type="ECO:0000256" key="8">
    <source>
        <dbReference type="SAM" id="SignalP"/>
    </source>
</evidence>
<evidence type="ECO:0000313" key="11">
    <source>
        <dbReference type="Proteomes" id="UP000316096"/>
    </source>
</evidence>
<organism evidence="10 11">
    <name type="scientific">Actinoallomurus bryophytorum</name>
    <dbReference type="NCBI Taxonomy" id="1490222"/>
    <lineage>
        <taxon>Bacteria</taxon>
        <taxon>Bacillati</taxon>
        <taxon>Actinomycetota</taxon>
        <taxon>Actinomycetes</taxon>
        <taxon>Streptosporangiales</taxon>
        <taxon>Thermomonosporaceae</taxon>
        <taxon>Actinoallomurus</taxon>
    </lineage>
</organism>
<evidence type="ECO:0000256" key="3">
    <source>
        <dbReference type="ARBA" id="ARBA00022729"/>
    </source>
</evidence>
<dbReference type="PROSITE" id="PS51892">
    <property type="entry name" value="SUBTILASE"/>
    <property type="match status" value="1"/>
</dbReference>
<evidence type="ECO:0000256" key="6">
    <source>
        <dbReference type="PROSITE-ProRule" id="PRU01240"/>
    </source>
</evidence>
<accession>A0A543CHB6</accession>
<evidence type="ECO:0000256" key="1">
    <source>
        <dbReference type="ARBA" id="ARBA00011073"/>
    </source>
</evidence>
<feature type="region of interest" description="Disordered" evidence="7">
    <location>
        <begin position="516"/>
        <end position="552"/>
    </location>
</feature>
<comment type="similarity">
    <text evidence="1 6">Belongs to the peptidase S8 family.</text>
</comment>
<dbReference type="Proteomes" id="UP000316096">
    <property type="component" value="Unassembled WGS sequence"/>
</dbReference>
<dbReference type="InterPro" id="IPR022398">
    <property type="entry name" value="Peptidase_S8_His-AS"/>
</dbReference>
<feature type="region of interest" description="Disordered" evidence="7">
    <location>
        <begin position="427"/>
        <end position="447"/>
    </location>
</feature>
<keyword evidence="2 6" id="KW-0645">Protease</keyword>
<dbReference type="InterPro" id="IPR013425">
    <property type="entry name" value="Autotrns_rpt"/>
</dbReference>
<feature type="active site" description="Charge relay system" evidence="6">
    <location>
        <position position="86"/>
    </location>
</feature>
<keyword evidence="3 8" id="KW-0732">Signal</keyword>
<dbReference type="CDD" id="cd04848">
    <property type="entry name" value="Peptidases_S8_Autotransporter_serine_protease_like"/>
    <property type="match status" value="1"/>
</dbReference>
<keyword evidence="5 6" id="KW-0720">Serine protease</keyword>
<dbReference type="InterPro" id="IPR000209">
    <property type="entry name" value="Peptidase_S8/S53_dom"/>
</dbReference>
<feature type="domain" description="Peptidase S8/S53" evidence="9">
    <location>
        <begin position="77"/>
        <end position="430"/>
    </location>
</feature>
<sequence length="725" mass="75589">MSTTKHVKTALTSMVVALGVVVPPAMAQSPEPPPITSYGGDPGRLGDPASWRTPEFNRDTGLVSIGAEFAYTAGYAGAGMNIGIVDSGFFAGHVREHGSLDTDYATGDRFFSVRAQGGETGLTPGFYDPAFNDSHGTHVSGTVAASRDGVGETQPDGPEANMHGVAFNSDVYLGNTHKTDGVFYGLLPPNATTVQTPDNAYLANVYRAVNTAKTANHRPIRLITSSWGSQPPTENYNTLEPTPGSPDGFGLNAAWRFLSTPDGVADPNGRTEHWLNGAIQVARTGTILQFTAGNSGYANPTPRGAAPYYLPDLEGRWYTTSGINPTVGSTFNADGSVLVPGQQEFNQCGVAKWSCVTAPSRSINSTWVDLVDGVPQPRYKAASGTSMAGPHSAAALALIMQRFPYLTNQQALYTMFTTGRQNSTISDAAGNAVPNPDAGRIVQVPDSRNGWHTPSLREAMKGPGQLLGPFRADTRGYSDVWSNDISDVAIRARGQEDAAEAAAWKATKAAKGWTHGLPAGASDIDKSDYATGTRREKARNARDHEGSLTKSGSGTLFLAGNDTWHGTSTVLGGTLSIVGSHAGPIDVRGGTLGGSGSVADGVDVAAGVLQPGVAPLEAAHEHVAPGNVLNVGGDVRIGREGRLAVAISGDSAYTSVRAAGDLVLHGNLHVDAGGTLTRGAVLTIMSGRSVSGTFHGLAEGGVVRADGHQFRVSYRNNRVTLTVTR</sequence>
<protein>
    <submittedName>
        <fullName evidence="10">Autotransporter-associated beta strand protein</fullName>
    </submittedName>
</protein>
<evidence type="ECO:0000256" key="4">
    <source>
        <dbReference type="ARBA" id="ARBA00022801"/>
    </source>
</evidence>
<keyword evidence="11" id="KW-1185">Reference proteome</keyword>